<evidence type="ECO:0000256" key="13">
    <source>
        <dbReference type="ARBA" id="ARBA00023268"/>
    </source>
</evidence>
<dbReference type="RefSeq" id="WP_197550845.1">
    <property type="nucleotide sequence ID" value="NZ_CP063213.1"/>
</dbReference>
<dbReference type="Pfam" id="PF01256">
    <property type="entry name" value="Carb_kinase"/>
    <property type="match status" value="1"/>
</dbReference>
<feature type="binding site" evidence="18">
    <location>
        <begin position="128"/>
        <end position="134"/>
    </location>
    <ligand>
        <name>(6S)-NADPHX</name>
        <dbReference type="ChEBI" id="CHEBI:64076"/>
    </ligand>
</feature>
<evidence type="ECO:0000256" key="5">
    <source>
        <dbReference type="ARBA" id="ARBA00022723"/>
    </source>
</evidence>
<evidence type="ECO:0000313" key="23">
    <source>
        <dbReference type="Proteomes" id="UP000595053"/>
    </source>
</evidence>
<dbReference type="InterPro" id="IPR029056">
    <property type="entry name" value="Ribokinase-like"/>
</dbReference>
<evidence type="ECO:0000256" key="1">
    <source>
        <dbReference type="ARBA" id="ARBA00000013"/>
    </source>
</evidence>
<feature type="binding site" evidence="18">
    <location>
        <position position="124"/>
    </location>
    <ligand>
        <name>K(+)</name>
        <dbReference type="ChEBI" id="CHEBI:29103"/>
    </ligand>
</feature>
<dbReference type="EC" id="5.1.99.6" evidence="19"/>
<comment type="catalytic activity">
    <reaction evidence="2 18 19">
        <text>(6R)-NADPHX = (6S)-NADPHX</text>
        <dbReference type="Rhea" id="RHEA:32227"/>
        <dbReference type="ChEBI" id="CHEBI:64076"/>
        <dbReference type="ChEBI" id="CHEBI:64077"/>
        <dbReference type="EC" id="5.1.99.6"/>
    </reaction>
</comment>
<dbReference type="AlphaFoldDB" id="A0A7M1QSP5"/>
<evidence type="ECO:0000256" key="16">
    <source>
        <dbReference type="ARBA" id="ARBA00049209"/>
    </source>
</evidence>
<reference evidence="22 23" key="1">
    <citation type="submission" date="2020-10" db="EMBL/GenBank/DDBJ databases">
        <title>Trueperella pecoris sp. nov. isolated from bovine and porcine specimens.</title>
        <authorList>
            <person name="Schoenecker L."/>
            <person name="Schnydrig P."/>
            <person name="Brodard I."/>
            <person name="Thomann A."/>
            <person name="Hemphill A."/>
            <person name="Rodriguez-Campos S."/>
            <person name="Perreten V."/>
            <person name="Jores J."/>
            <person name="Kittl S."/>
        </authorList>
    </citation>
    <scope>NUCLEOTIDE SEQUENCE [LARGE SCALE GENOMIC DNA]</scope>
    <source>
        <strain evidence="22 23">15A0121</strain>
    </source>
</reference>
<evidence type="ECO:0000256" key="9">
    <source>
        <dbReference type="ARBA" id="ARBA00022958"/>
    </source>
</evidence>
<feature type="binding site" evidence="18">
    <location>
        <position position="162"/>
    </location>
    <ligand>
        <name>(6S)-NADPHX</name>
        <dbReference type="ChEBI" id="CHEBI:64076"/>
    </ligand>
</feature>
<dbReference type="InterPro" id="IPR030677">
    <property type="entry name" value="Nnr"/>
</dbReference>
<evidence type="ECO:0000256" key="18">
    <source>
        <dbReference type="HAMAP-Rule" id="MF_01966"/>
    </source>
</evidence>
<dbReference type="PIRSF" id="PIRSF017184">
    <property type="entry name" value="Nnr"/>
    <property type="match status" value="1"/>
</dbReference>
<keyword evidence="9 18" id="KW-0630">Potassium</keyword>
<evidence type="ECO:0000256" key="19">
    <source>
        <dbReference type="PIRNR" id="PIRNR017184"/>
    </source>
</evidence>
<comment type="similarity">
    <text evidence="18">Belongs to the NnrE/AIBP family.</text>
</comment>
<comment type="cofactor">
    <cofactor evidence="17">
        <name>Mg(2+)</name>
        <dbReference type="ChEBI" id="CHEBI:18420"/>
    </cofactor>
</comment>
<dbReference type="HAMAP" id="MF_01966">
    <property type="entry name" value="NADHX_epimerase"/>
    <property type="match status" value="1"/>
</dbReference>
<dbReference type="GO" id="GO:0110051">
    <property type="term" value="P:metabolite repair"/>
    <property type="evidence" value="ECO:0007669"/>
    <property type="project" value="TreeGrafter"/>
</dbReference>
<evidence type="ECO:0000259" key="20">
    <source>
        <dbReference type="PROSITE" id="PS51383"/>
    </source>
</evidence>
<keyword evidence="6 17" id="KW-0547">Nucleotide-binding</keyword>
<dbReference type="Gene3D" id="3.40.1190.20">
    <property type="match status" value="1"/>
</dbReference>
<feature type="binding site" evidence="17">
    <location>
        <position position="354"/>
    </location>
    <ligand>
        <name>(6S)-NADPHX</name>
        <dbReference type="ChEBI" id="CHEBI:64076"/>
    </ligand>
</feature>
<keyword evidence="12 17" id="KW-0456">Lyase</keyword>
<comment type="similarity">
    <text evidence="4 19">In the C-terminal section; belongs to the NnrD/CARKD family.</text>
</comment>
<evidence type="ECO:0000256" key="14">
    <source>
        <dbReference type="ARBA" id="ARBA00025153"/>
    </source>
</evidence>
<evidence type="ECO:0000259" key="21">
    <source>
        <dbReference type="PROSITE" id="PS51385"/>
    </source>
</evidence>
<comment type="similarity">
    <text evidence="3 19">In the N-terminal section; belongs to the NnrE/AIBP family.</text>
</comment>
<dbReference type="Proteomes" id="UP000595053">
    <property type="component" value="Chromosome"/>
</dbReference>
<comment type="catalytic activity">
    <reaction evidence="15 17 19">
        <text>(6S)-NADHX + ADP = AMP + phosphate + NADH + H(+)</text>
        <dbReference type="Rhea" id="RHEA:32223"/>
        <dbReference type="ChEBI" id="CHEBI:15378"/>
        <dbReference type="ChEBI" id="CHEBI:43474"/>
        <dbReference type="ChEBI" id="CHEBI:57945"/>
        <dbReference type="ChEBI" id="CHEBI:64074"/>
        <dbReference type="ChEBI" id="CHEBI:456215"/>
        <dbReference type="ChEBI" id="CHEBI:456216"/>
        <dbReference type="EC" id="4.2.1.136"/>
    </reaction>
</comment>
<comment type="subunit">
    <text evidence="17">Homotetramer.</text>
</comment>
<proteinExistence type="inferred from homology"/>
<keyword evidence="5 18" id="KW-0479">Metal-binding</keyword>
<keyword evidence="8 17" id="KW-0521">NADP</keyword>
<keyword evidence="13" id="KW-0511">Multifunctional enzyme</keyword>
<evidence type="ECO:0000256" key="15">
    <source>
        <dbReference type="ARBA" id="ARBA00048238"/>
    </source>
</evidence>
<dbReference type="EMBL" id="CP063213">
    <property type="protein sequence ID" value="QOR45100.1"/>
    <property type="molecule type" value="Genomic_DNA"/>
</dbReference>
<dbReference type="CDD" id="cd01171">
    <property type="entry name" value="YXKO-related"/>
    <property type="match status" value="1"/>
</dbReference>
<feature type="binding site" evidence="17">
    <location>
        <position position="262"/>
    </location>
    <ligand>
        <name>(6S)-NADPHX</name>
        <dbReference type="ChEBI" id="CHEBI:64076"/>
    </ligand>
</feature>
<feature type="binding site" evidence="17">
    <location>
        <position position="309"/>
    </location>
    <ligand>
        <name>(6S)-NADPHX</name>
        <dbReference type="ChEBI" id="CHEBI:64076"/>
    </ligand>
</feature>
<feature type="domain" description="YjeF N-terminal" evidence="21">
    <location>
        <begin position="10"/>
        <end position="219"/>
    </location>
</feature>
<gene>
    <name evidence="17" type="primary">nnrD</name>
    <name evidence="18" type="synonym">nnrE</name>
    <name evidence="22" type="ORF">INS88_07370</name>
</gene>
<name>A0A7M1QSP5_9ACTO</name>
<evidence type="ECO:0000256" key="3">
    <source>
        <dbReference type="ARBA" id="ARBA00006001"/>
    </source>
</evidence>
<dbReference type="PROSITE" id="PS51383">
    <property type="entry name" value="YJEF_C_3"/>
    <property type="match status" value="1"/>
</dbReference>
<dbReference type="GO" id="GO:0005524">
    <property type="term" value="F:ATP binding"/>
    <property type="evidence" value="ECO:0007669"/>
    <property type="project" value="UniProtKB-UniRule"/>
</dbReference>
<accession>A0A7M1QSP5</accession>
<dbReference type="Pfam" id="PF03853">
    <property type="entry name" value="YjeF_N"/>
    <property type="match status" value="1"/>
</dbReference>
<evidence type="ECO:0000256" key="4">
    <source>
        <dbReference type="ARBA" id="ARBA00009524"/>
    </source>
</evidence>
<dbReference type="InterPro" id="IPR004443">
    <property type="entry name" value="YjeF_N_dom"/>
</dbReference>
<feature type="binding site" evidence="18">
    <location>
        <position position="60"/>
    </location>
    <ligand>
        <name>K(+)</name>
        <dbReference type="ChEBI" id="CHEBI:29103"/>
    </ligand>
</feature>
<feature type="domain" description="YjeF C-terminal" evidence="20">
    <location>
        <begin position="227"/>
        <end position="490"/>
    </location>
</feature>
<evidence type="ECO:0000256" key="11">
    <source>
        <dbReference type="ARBA" id="ARBA00023235"/>
    </source>
</evidence>
<dbReference type="EC" id="4.2.1.136" evidence="19"/>
<dbReference type="GO" id="GO:0052855">
    <property type="term" value="F:ADP-dependent NAD(P)H-hydrate dehydratase activity"/>
    <property type="evidence" value="ECO:0007669"/>
    <property type="project" value="UniProtKB-UniRule"/>
</dbReference>
<evidence type="ECO:0000256" key="8">
    <source>
        <dbReference type="ARBA" id="ARBA00022857"/>
    </source>
</evidence>
<dbReference type="InterPro" id="IPR000631">
    <property type="entry name" value="CARKD"/>
</dbReference>
<sequence>MHRAYESQAVRRAEEPLLAAGEALMQRASYALAQAAIAYLRRGGRVAGSRVLVLVGPGNNGGDALCAAAHVARRGADVTAILAGKVHAQGREAARRAGVTLLHVDGAASPSLRQAASEAALWIDGLLGIGARGGPREPLASWIAELADMKAGGSSAHVIAVDVPSGVGVDDASLPGPVIFADETVAMGCLKPAHLLPPAQYACGEVGVVDLGLEAHLPAEPTVASLEGDDIAGLWLIPGPNDHKYTRGVVGLLTGSERYPGAGVLSAAGALGGGPGMIRYVGHSPEVVRAFPEIVPGPGRVQAWVIGSGLTELDSAASTLAEAVEHSIPVVLDAGAIALLADRQVPQSVVMTPHAGELAQLLGWDRTRVESHPVAAARRAADMTGATVLAKFATSIVASPTGAVYAQAGAPGWAGTAGSGDVLAGLLGTLLAAHAPAAAEDGMPAKLAAAAAYLHGHAAARAARTSGGGVGHPISALDIAHALPTTIGAILHD</sequence>
<dbReference type="SUPFAM" id="SSF53613">
    <property type="entry name" value="Ribokinase-like"/>
    <property type="match status" value="1"/>
</dbReference>
<evidence type="ECO:0000256" key="6">
    <source>
        <dbReference type="ARBA" id="ARBA00022741"/>
    </source>
</evidence>
<dbReference type="PROSITE" id="PS01050">
    <property type="entry name" value="YJEF_C_2"/>
    <property type="match status" value="1"/>
</dbReference>
<evidence type="ECO:0000256" key="12">
    <source>
        <dbReference type="ARBA" id="ARBA00023239"/>
    </source>
</evidence>
<evidence type="ECO:0000256" key="7">
    <source>
        <dbReference type="ARBA" id="ARBA00022840"/>
    </source>
</evidence>
<organism evidence="22 23">
    <name type="scientific">Trueperella pecoris</name>
    <dbReference type="NCBI Taxonomy" id="2733571"/>
    <lineage>
        <taxon>Bacteria</taxon>
        <taxon>Bacillati</taxon>
        <taxon>Actinomycetota</taxon>
        <taxon>Actinomycetes</taxon>
        <taxon>Actinomycetales</taxon>
        <taxon>Actinomycetaceae</taxon>
        <taxon>Trueperella</taxon>
    </lineage>
</organism>
<dbReference type="GO" id="GO:0046496">
    <property type="term" value="P:nicotinamide nucleotide metabolic process"/>
    <property type="evidence" value="ECO:0007669"/>
    <property type="project" value="UniProtKB-UniRule"/>
</dbReference>
<dbReference type="PROSITE" id="PS51385">
    <property type="entry name" value="YJEF_N"/>
    <property type="match status" value="1"/>
</dbReference>
<feature type="binding site" evidence="17">
    <location>
        <begin position="391"/>
        <end position="395"/>
    </location>
    <ligand>
        <name>AMP</name>
        <dbReference type="ChEBI" id="CHEBI:456215"/>
    </ligand>
</feature>
<evidence type="ECO:0000313" key="22">
    <source>
        <dbReference type="EMBL" id="QOR45100.1"/>
    </source>
</evidence>
<comment type="function">
    <text evidence="18">Catalyzes the epimerization of the S- and R-forms of NAD(P)HX, a damaged form of NAD(P)H that is a result of enzymatic or heat-dependent hydration. This is a prerequisite for the S-specific NAD(P)H-hydrate dehydratase to allow the repair of both epimers of NAD(P)HX.</text>
</comment>
<feature type="binding site" evidence="18">
    <location>
        <begin position="59"/>
        <end position="63"/>
    </location>
    <ligand>
        <name>(6S)-NADPHX</name>
        <dbReference type="ChEBI" id="CHEBI:64076"/>
    </ligand>
</feature>
<dbReference type="InterPro" id="IPR036652">
    <property type="entry name" value="YjeF_N_dom_sf"/>
</dbReference>
<dbReference type="GO" id="GO:0046872">
    <property type="term" value="F:metal ion binding"/>
    <property type="evidence" value="ECO:0007669"/>
    <property type="project" value="UniProtKB-UniRule"/>
</dbReference>
<keyword evidence="11 18" id="KW-0413">Isomerase</keyword>
<dbReference type="SUPFAM" id="SSF64153">
    <property type="entry name" value="YjeF N-terminal domain-like"/>
    <property type="match status" value="1"/>
</dbReference>
<comment type="caution">
    <text evidence="18">Lacks conserved residue(s) required for the propagation of feature annotation.</text>
</comment>
<comment type="similarity">
    <text evidence="17">Belongs to the NnrD/CARKD family.</text>
</comment>
<comment type="catalytic activity">
    <reaction evidence="1 18 19">
        <text>(6R)-NADHX = (6S)-NADHX</text>
        <dbReference type="Rhea" id="RHEA:32215"/>
        <dbReference type="ChEBI" id="CHEBI:64074"/>
        <dbReference type="ChEBI" id="CHEBI:64075"/>
        <dbReference type="EC" id="5.1.99.6"/>
    </reaction>
</comment>
<feature type="binding site" evidence="17">
    <location>
        <position position="420"/>
    </location>
    <ligand>
        <name>AMP</name>
        <dbReference type="ChEBI" id="CHEBI:456215"/>
    </ligand>
</feature>
<dbReference type="InterPro" id="IPR017953">
    <property type="entry name" value="Carbohydrate_kinase_pred_CS"/>
</dbReference>
<dbReference type="Gene3D" id="3.40.50.10260">
    <property type="entry name" value="YjeF N-terminal domain"/>
    <property type="match status" value="1"/>
</dbReference>
<keyword evidence="23" id="KW-1185">Reference proteome</keyword>
<feature type="binding site" evidence="17">
    <location>
        <position position="421"/>
    </location>
    <ligand>
        <name>(6S)-NADPHX</name>
        <dbReference type="ChEBI" id="CHEBI:64076"/>
    </ligand>
</feature>
<comment type="cofactor">
    <cofactor evidence="18 19">
        <name>K(+)</name>
        <dbReference type="ChEBI" id="CHEBI:29103"/>
    </cofactor>
    <text evidence="18 19">Binds 1 potassium ion per subunit.</text>
</comment>
<protein>
    <recommendedName>
        <fullName evidence="19">Bifunctional NAD(P)H-hydrate repair enzyme</fullName>
    </recommendedName>
    <alternativeName>
        <fullName evidence="19">Nicotinamide nucleotide repair protein</fullName>
    </alternativeName>
    <domain>
        <recommendedName>
            <fullName evidence="19">ADP-dependent (S)-NAD(P)H-hydrate dehydratase</fullName>
            <ecNumber evidence="19">4.2.1.136</ecNumber>
        </recommendedName>
        <alternativeName>
            <fullName evidence="19">ADP-dependent NAD(P)HX dehydratase</fullName>
        </alternativeName>
    </domain>
    <domain>
        <recommendedName>
            <fullName evidence="19">NAD(P)H-hydrate epimerase</fullName>
            <ecNumber evidence="19">5.1.99.6</ecNumber>
        </recommendedName>
    </domain>
</protein>
<evidence type="ECO:0000256" key="17">
    <source>
        <dbReference type="HAMAP-Rule" id="MF_01965"/>
    </source>
</evidence>
<dbReference type="PANTHER" id="PTHR12592:SF0">
    <property type="entry name" value="ATP-DEPENDENT (S)-NAD(P)H-HYDRATE DEHYDRATASE"/>
    <property type="match status" value="1"/>
</dbReference>
<evidence type="ECO:0000256" key="2">
    <source>
        <dbReference type="ARBA" id="ARBA00000909"/>
    </source>
</evidence>
<keyword evidence="10 17" id="KW-0520">NAD</keyword>
<keyword evidence="7 17" id="KW-0067">ATP-binding</keyword>
<comment type="function">
    <text evidence="14 19">Bifunctional enzyme that catalyzes the epimerization of the S- and R-forms of NAD(P)HX and the dehydration of the S-form of NAD(P)HX at the expense of ADP, which is converted to AMP. This allows the repair of both epimers of NAD(P)HX, a damaged form of NAD(P)H that is a result of enzymatic or heat-dependent hydration.</text>
</comment>
<comment type="catalytic activity">
    <reaction evidence="16 17 19">
        <text>(6S)-NADPHX + ADP = AMP + phosphate + NADPH + H(+)</text>
        <dbReference type="Rhea" id="RHEA:32235"/>
        <dbReference type="ChEBI" id="CHEBI:15378"/>
        <dbReference type="ChEBI" id="CHEBI:43474"/>
        <dbReference type="ChEBI" id="CHEBI:57783"/>
        <dbReference type="ChEBI" id="CHEBI:64076"/>
        <dbReference type="ChEBI" id="CHEBI:456215"/>
        <dbReference type="ChEBI" id="CHEBI:456216"/>
        <dbReference type="EC" id="4.2.1.136"/>
    </reaction>
</comment>
<dbReference type="HAMAP" id="MF_01965">
    <property type="entry name" value="NADHX_dehydratase"/>
    <property type="match status" value="1"/>
</dbReference>
<dbReference type="PANTHER" id="PTHR12592">
    <property type="entry name" value="ATP-DEPENDENT (S)-NAD(P)H-HYDRATE DEHYDRATASE FAMILY MEMBER"/>
    <property type="match status" value="1"/>
</dbReference>
<evidence type="ECO:0000256" key="10">
    <source>
        <dbReference type="ARBA" id="ARBA00023027"/>
    </source>
</evidence>
<comment type="function">
    <text evidence="17">Catalyzes the dehydration of the S-form of NAD(P)HX at the expense of ADP, which is converted to AMP. Together with NAD(P)HX epimerase, which catalyzes the epimerization of the S- and R-forms, the enzyme allows the repair of both epimers of NAD(P)HX, a damaged form of NAD(P)H that is a result of enzymatic or heat-dependent hydration.</text>
</comment>
<dbReference type="NCBIfam" id="TIGR00197">
    <property type="entry name" value="yjeF_nterm"/>
    <property type="match status" value="1"/>
</dbReference>
<feature type="binding site" evidence="18">
    <location>
        <position position="165"/>
    </location>
    <ligand>
        <name>K(+)</name>
        <dbReference type="ChEBI" id="CHEBI:29103"/>
    </ligand>
</feature>
<dbReference type="GO" id="GO:0052856">
    <property type="term" value="F:NAD(P)HX epimerase activity"/>
    <property type="evidence" value="ECO:0007669"/>
    <property type="project" value="UniProtKB-UniRule"/>
</dbReference>